<gene>
    <name evidence="2" type="ORF">RRF57_005845</name>
</gene>
<dbReference type="AlphaFoldDB" id="A0AAN7UMT3"/>
<dbReference type="EMBL" id="JAWHQM010000014">
    <property type="protein sequence ID" value="KAK5630129.1"/>
    <property type="molecule type" value="Genomic_DNA"/>
</dbReference>
<organism evidence="2 3">
    <name type="scientific">Xylaria bambusicola</name>
    <dbReference type="NCBI Taxonomy" id="326684"/>
    <lineage>
        <taxon>Eukaryota</taxon>
        <taxon>Fungi</taxon>
        <taxon>Dikarya</taxon>
        <taxon>Ascomycota</taxon>
        <taxon>Pezizomycotina</taxon>
        <taxon>Sordariomycetes</taxon>
        <taxon>Xylariomycetidae</taxon>
        <taxon>Xylariales</taxon>
        <taxon>Xylariaceae</taxon>
        <taxon>Xylaria</taxon>
    </lineage>
</organism>
<feature type="region of interest" description="Disordered" evidence="1">
    <location>
        <begin position="1"/>
        <end position="26"/>
    </location>
</feature>
<reference evidence="2 3" key="1">
    <citation type="submission" date="2023-10" db="EMBL/GenBank/DDBJ databases">
        <title>Draft genome sequence of Xylaria bambusicola isolate GMP-LS, the root and basal stem rot pathogen of sugarcane in Indonesia.</title>
        <authorList>
            <person name="Selvaraj P."/>
            <person name="Muralishankar V."/>
            <person name="Muruganantham S."/>
            <person name="Sp S."/>
            <person name="Haryani S."/>
            <person name="Lau K.J.X."/>
            <person name="Naqvi N.I."/>
        </authorList>
    </citation>
    <scope>NUCLEOTIDE SEQUENCE [LARGE SCALE GENOMIC DNA]</scope>
    <source>
        <strain evidence="2">GMP-LS</strain>
    </source>
</reference>
<comment type="caution">
    <text evidence="2">The sequence shown here is derived from an EMBL/GenBank/DDBJ whole genome shotgun (WGS) entry which is preliminary data.</text>
</comment>
<evidence type="ECO:0000256" key="1">
    <source>
        <dbReference type="SAM" id="MobiDB-lite"/>
    </source>
</evidence>
<accession>A0AAN7UMT3</accession>
<sequence length="121" mass="12878">MKGNSVQSHSAAGSLPSGTPNHLSTSGPLWWWKSTTATRGIKPGFAASPFTTASPSGLDIATIGRFVRNLRVQLKKIAVRDSLVARGGTKQSTNQIRRGSTTNTAVADGPQWCQRFKLGVQ</sequence>
<evidence type="ECO:0000313" key="2">
    <source>
        <dbReference type="EMBL" id="KAK5630129.1"/>
    </source>
</evidence>
<protein>
    <submittedName>
        <fullName evidence="2">Uncharacterized protein</fullName>
    </submittedName>
</protein>
<proteinExistence type="predicted"/>
<evidence type="ECO:0000313" key="3">
    <source>
        <dbReference type="Proteomes" id="UP001305414"/>
    </source>
</evidence>
<name>A0AAN7UMT3_9PEZI</name>
<dbReference type="Proteomes" id="UP001305414">
    <property type="component" value="Unassembled WGS sequence"/>
</dbReference>
<keyword evidence="3" id="KW-1185">Reference proteome</keyword>